<reference evidence="1 2" key="1">
    <citation type="journal article" date="2019" name="Sci. Rep.">
        <title>Orb-weaving spider Araneus ventricosus genome elucidates the spidroin gene catalogue.</title>
        <authorList>
            <person name="Kono N."/>
            <person name="Nakamura H."/>
            <person name="Ohtoshi R."/>
            <person name="Moran D.A.P."/>
            <person name="Shinohara A."/>
            <person name="Yoshida Y."/>
            <person name="Fujiwara M."/>
            <person name="Mori M."/>
            <person name="Tomita M."/>
            <person name="Arakawa K."/>
        </authorList>
    </citation>
    <scope>NUCLEOTIDE SEQUENCE [LARGE SCALE GENOMIC DNA]</scope>
</reference>
<protein>
    <submittedName>
        <fullName evidence="1">Uncharacterized protein</fullName>
    </submittedName>
</protein>
<name>A0A4Y2PBP3_ARAVE</name>
<comment type="caution">
    <text evidence="1">The sequence shown here is derived from an EMBL/GenBank/DDBJ whole genome shotgun (WGS) entry which is preliminary data.</text>
</comment>
<dbReference type="PANTHER" id="PTHR47326">
    <property type="entry name" value="TRANSPOSABLE ELEMENT TC3 TRANSPOSASE-LIKE PROTEIN"/>
    <property type="match status" value="1"/>
</dbReference>
<dbReference type="PANTHER" id="PTHR47326:SF1">
    <property type="entry name" value="HTH PSQ-TYPE DOMAIN-CONTAINING PROTEIN"/>
    <property type="match status" value="1"/>
</dbReference>
<keyword evidence="2" id="KW-1185">Reference proteome</keyword>
<dbReference type="AlphaFoldDB" id="A0A4Y2PBP3"/>
<sequence>MFTLPRELLMQINANGFCTCASDKSVLRDFEPCCKYLIAGLMKLIENVGSADLDDVPQLPWPPRSPDLTPCDFFLWCYVKYKIYVPSNPTTLQALMERITAAVMDAIERLDGTG</sequence>
<dbReference type="EMBL" id="BGPR01010944">
    <property type="protein sequence ID" value="GBN48824.1"/>
    <property type="molecule type" value="Genomic_DNA"/>
</dbReference>
<organism evidence="1 2">
    <name type="scientific">Araneus ventricosus</name>
    <name type="common">Orbweaver spider</name>
    <name type="synonym">Epeira ventricosa</name>
    <dbReference type="NCBI Taxonomy" id="182803"/>
    <lineage>
        <taxon>Eukaryota</taxon>
        <taxon>Metazoa</taxon>
        <taxon>Ecdysozoa</taxon>
        <taxon>Arthropoda</taxon>
        <taxon>Chelicerata</taxon>
        <taxon>Arachnida</taxon>
        <taxon>Araneae</taxon>
        <taxon>Araneomorphae</taxon>
        <taxon>Entelegynae</taxon>
        <taxon>Araneoidea</taxon>
        <taxon>Araneidae</taxon>
        <taxon>Araneus</taxon>
    </lineage>
</organism>
<evidence type="ECO:0000313" key="1">
    <source>
        <dbReference type="EMBL" id="GBN48824.1"/>
    </source>
</evidence>
<evidence type="ECO:0000313" key="2">
    <source>
        <dbReference type="Proteomes" id="UP000499080"/>
    </source>
</evidence>
<gene>
    <name evidence="1" type="ORF">AVEN_154001_1</name>
</gene>
<dbReference type="InterPro" id="IPR036397">
    <property type="entry name" value="RNaseH_sf"/>
</dbReference>
<proteinExistence type="predicted"/>
<dbReference type="Proteomes" id="UP000499080">
    <property type="component" value="Unassembled WGS sequence"/>
</dbReference>
<dbReference type="GO" id="GO:0003676">
    <property type="term" value="F:nucleic acid binding"/>
    <property type="evidence" value="ECO:0007669"/>
    <property type="project" value="InterPro"/>
</dbReference>
<accession>A0A4Y2PBP3</accession>
<dbReference type="Gene3D" id="3.30.420.10">
    <property type="entry name" value="Ribonuclease H-like superfamily/Ribonuclease H"/>
    <property type="match status" value="1"/>
</dbReference>